<evidence type="ECO:0000256" key="6">
    <source>
        <dbReference type="HAMAP-Rule" id="MF_01872"/>
    </source>
</evidence>
<dbReference type="InterPro" id="IPR029063">
    <property type="entry name" value="SAM-dependent_MTases_sf"/>
</dbReference>
<dbReference type="PANTHER" id="PTHR47739">
    <property type="entry name" value="TRNA1(VAL) (ADENINE(37)-N6)-METHYLTRANSFERASE"/>
    <property type="match status" value="1"/>
</dbReference>
<dbReference type="RefSeq" id="WP_013445300.1">
    <property type="nucleotide sequence ID" value="NC_014734.1"/>
</dbReference>
<dbReference type="Proteomes" id="UP000008718">
    <property type="component" value="Chromosome"/>
</dbReference>
<keyword evidence="2 6" id="KW-0489">Methyltransferase</keyword>
<evidence type="ECO:0000256" key="5">
    <source>
        <dbReference type="ARBA" id="ARBA00022694"/>
    </source>
</evidence>
<dbReference type="HAMAP" id="MF_01872">
    <property type="entry name" value="tRNA_methyltr_YfiC"/>
    <property type="match status" value="1"/>
</dbReference>
<feature type="domain" description="Methyltransferase small" evidence="7">
    <location>
        <begin position="37"/>
        <end position="160"/>
    </location>
</feature>
<dbReference type="Gene3D" id="3.40.50.150">
    <property type="entry name" value="Vaccinia Virus protein VP39"/>
    <property type="match status" value="1"/>
</dbReference>
<evidence type="ECO:0000259" key="7">
    <source>
        <dbReference type="Pfam" id="PF05175"/>
    </source>
</evidence>
<dbReference type="InterPro" id="IPR002052">
    <property type="entry name" value="DNA_methylase_N6_adenine_CS"/>
</dbReference>
<dbReference type="EMBL" id="CP002345">
    <property type="protein sequence ID" value="ADQ79931.1"/>
    <property type="molecule type" value="Genomic_DNA"/>
</dbReference>
<evidence type="ECO:0000313" key="9">
    <source>
        <dbReference type="Proteomes" id="UP000008718"/>
    </source>
</evidence>
<dbReference type="KEGG" id="ppn:Palpr_1792"/>
<dbReference type="InterPro" id="IPR022882">
    <property type="entry name" value="tRNA_adenine-N6_MeTrfase"/>
</dbReference>
<comment type="catalytic activity">
    <reaction evidence="6">
        <text>adenosine(37) in tRNA1(Val) + S-adenosyl-L-methionine = N(6)-methyladenosine(37) in tRNA1(Val) + S-adenosyl-L-homocysteine + H(+)</text>
        <dbReference type="Rhea" id="RHEA:43160"/>
        <dbReference type="Rhea" id="RHEA-COMP:10369"/>
        <dbReference type="Rhea" id="RHEA-COMP:10370"/>
        <dbReference type="ChEBI" id="CHEBI:15378"/>
        <dbReference type="ChEBI" id="CHEBI:57856"/>
        <dbReference type="ChEBI" id="CHEBI:59789"/>
        <dbReference type="ChEBI" id="CHEBI:74411"/>
        <dbReference type="ChEBI" id="CHEBI:74449"/>
        <dbReference type="EC" id="2.1.1.223"/>
    </reaction>
</comment>
<dbReference type="GO" id="GO:0016430">
    <property type="term" value="F:tRNA (adenine-N6)-methyltransferase activity"/>
    <property type="evidence" value="ECO:0007669"/>
    <property type="project" value="UniProtKB-UniRule"/>
</dbReference>
<accession>E4T5D7</accession>
<dbReference type="InterPro" id="IPR007848">
    <property type="entry name" value="Small_mtfrase_dom"/>
</dbReference>
<organism evidence="8 9">
    <name type="scientific">Paludibacter propionicigenes (strain DSM 17365 / JCM 13257 / WB4)</name>
    <dbReference type="NCBI Taxonomy" id="694427"/>
    <lineage>
        <taxon>Bacteria</taxon>
        <taxon>Pseudomonadati</taxon>
        <taxon>Bacteroidota</taxon>
        <taxon>Bacteroidia</taxon>
        <taxon>Bacteroidales</taxon>
        <taxon>Paludibacteraceae</taxon>
        <taxon>Paludibacter</taxon>
    </lineage>
</organism>
<gene>
    <name evidence="8" type="ordered locus">Palpr_1792</name>
</gene>
<dbReference type="OrthoDB" id="5383291at2"/>
<proteinExistence type="inferred from homology"/>
<keyword evidence="9" id="KW-1185">Reference proteome</keyword>
<keyword evidence="1 6" id="KW-0963">Cytoplasm</keyword>
<dbReference type="PROSITE" id="PS00092">
    <property type="entry name" value="N6_MTASE"/>
    <property type="match status" value="1"/>
</dbReference>
<dbReference type="STRING" id="694427.Palpr_1792"/>
<reference evidence="8 9" key="2">
    <citation type="journal article" date="2011" name="Stand. Genomic Sci.">
        <title>Complete genome sequence of Paludibacter propionicigenes type strain (WB4).</title>
        <authorList>
            <person name="Gronow S."/>
            <person name="Munk C."/>
            <person name="Lapidus A."/>
            <person name="Nolan M."/>
            <person name="Lucas S."/>
            <person name="Hammon N."/>
            <person name="Deshpande S."/>
            <person name="Cheng J.F."/>
            <person name="Tapia R."/>
            <person name="Han C."/>
            <person name="Goodwin L."/>
            <person name="Pitluck S."/>
            <person name="Liolios K."/>
            <person name="Ivanova N."/>
            <person name="Mavromatis K."/>
            <person name="Mikhailova N."/>
            <person name="Pati A."/>
            <person name="Chen A."/>
            <person name="Palaniappan K."/>
            <person name="Land M."/>
            <person name="Hauser L."/>
            <person name="Chang Y.J."/>
            <person name="Jeffries C.D."/>
            <person name="Brambilla E."/>
            <person name="Rohde M."/>
            <person name="Goker M."/>
            <person name="Detter J.C."/>
            <person name="Woyke T."/>
            <person name="Bristow J."/>
            <person name="Eisen J.A."/>
            <person name="Markowitz V."/>
            <person name="Hugenholtz P."/>
            <person name="Kyrpides N.C."/>
            <person name="Klenk H.P."/>
        </authorList>
    </citation>
    <scope>NUCLEOTIDE SEQUENCE [LARGE SCALE GENOMIC DNA]</scope>
    <source>
        <strain evidence="9">DSM 17365 / JCM 13257 / WB4</strain>
    </source>
</reference>
<dbReference type="GO" id="GO:0032259">
    <property type="term" value="P:methylation"/>
    <property type="evidence" value="ECO:0007669"/>
    <property type="project" value="UniProtKB-KW"/>
</dbReference>
<keyword evidence="5 6" id="KW-0819">tRNA processing</keyword>
<dbReference type="GO" id="GO:0005737">
    <property type="term" value="C:cytoplasm"/>
    <property type="evidence" value="ECO:0007669"/>
    <property type="project" value="UniProtKB-SubCell"/>
</dbReference>
<evidence type="ECO:0000256" key="1">
    <source>
        <dbReference type="ARBA" id="ARBA00022490"/>
    </source>
</evidence>
<dbReference type="InterPro" id="IPR050210">
    <property type="entry name" value="tRNA_Adenine-N(6)_MTase"/>
</dbReference>
<keyword evidence="3 6" id="KW-0808">Transferase</keyword>
<dbReference type="AlphaFoldDB" id="E4T5D7"/>
<evidence type="ECO:0000256" key="4">
    <source>
        <dbReference type="ARBA" id="ARBA00022691"/>
    </source>
</evidence>
<evidence type="ECO:0000313" key="8">
    <source>
        <dbReference type="EMBL" id="ADQ79931.1"/>
    </source>
</evidence>
<evidence type="ECO:0000256" key="3">
    <source>
        <dbReference type="ARBA" id="ARBA00022679"/>
    </source>
</evidence>
<name>E4T5D7_PALPW</name>
<dbReference type="CDD" id="cd02440">
    <property type="entry name" value="AdoMet_MTases"/>
    <property type="match status" value="1"/>
</dbReference>
<keyword evidence="4 6" id="KW-0949">S-adenosyl-L-methionine</keyword>
<dbReference type="PANTHER" id="PTHR47739:SF1">
    <property type="entry name" value="TRNA1(VAL) (ADENINE(37)-N6)-METHYLTRANSFERASE"/>
    <property type="match status" value="1"/>
</dbReference>
<dbReference type="eggNOG" id="COG4123">
    <property type="taxonomic scope" value="Bacteria"/>
</dbReference>
<dbReference type="PRINTS" id="PR00507">
    <property type="entry name" value="N12N6MTFRASE"/>
</dbReference>
<dbReference type="GO" id="GO:0008033">
    <property type="term" value="P:tRNA processing"/>
    <property type="evidence" value="ECO:0007669"/>
    <property type="project" value="UniProtKB-UniRule"/>
</dbReference>
<comment type="function">
    <text evidence="6">Specifically methylates the adenine in position 37 of tRNA(1)(Val) (anticodon cmo5UAC).</text>
</comment>
<sequence length="237" mass="26331">MSNPYFRFKQFTVFHDKCAMKVGIDGFMLGVWAPIGEAKNILDVGTGTGLIALMLAQRSSAMITAIDIDQDAVFQARENTLNSPWKDRVAVQSSSLQEFTANESATFDLIVSNPPYFVNSLKNPDKNRATARHTDSLTHEELINGSLKLLSAGGRLCIILPVNEGMQCVDFAQSKGLFCSKLVKVFPKPGVVAKRLLLEFGFTKVDTVLSELVIETEERHQYSDQFSLLAKDFYLKL</sequence>
<comment type="subcellular location">
    <subcellularLocation>
        <location evidence="6">Cytoplasm</location>
    </subcellularLocation>
</comment>
<evidence type="ECO:0000256" key="2">
    <source>
        <dbReference type="ARBA" id="ARBA00022603"/>
    </source>
</evidence>
<protein>
    <recommendedName>
        <fullName evidence="6">tRNA1(Val) (adenine(37)-N6)-methyltransferase</fullName>
        <ecNumber evidence="6">2.1.1.223</ecNumber>
    </recommendedName>
    <alternativeName>
        <fullName evidence="6">tRNA m6A37 methyltransferase</fullName>
    </alternativeName>
</protein>
<dbReference type="GO" id="GO:0003676">
    <property type="term" value="F:nucleic acid binding"/>
    <property type="evidence" value="ECO:0007669"/>
    <property type="project" value="InterPro"/>
</dbReference>
<dbReference type="Pfam" id="PF05175">
    <property type="entry name" value="MTS"/>
    <property type="match status" value="1"/>
</dbReference>
<reference key="1">
    <citation type="submission" date="2010-11" db="EMBL/GenBank/DDBJ databases">
        <title>The complete genome of Paludibacter propionicigenes DSM 17365.</title>
        <authorList>
            <consortium name="US DOE Joint Genome Institute (JGI-PGF)"/>
            <person name="Lucas S."/>
            <person name="Copeland A."/>
            <person name="Lapidus A."/>
            <person name="Bruce D."/>
            <person name="Goodwin L."/>
            <person name="Pitluck S."/>
            <person name="Kyrpides N."/>
            <person name="Mavromatis K."/>
            <person name="Ivanova N."/>
            <person name="Munk A.C."/>
            <person name="Brettin T."/>
            <person name="Detter J.C."/>
            <person name="Han C."/>
            <person name="Tapia R."/>
            <person name="Land M."/>
            <person name="Hauser L."/>
            <person name="Markowitz V."/>
            <person name="Cheng J.-F."/>
            <person name="Hugenholtz P."/>
            <person name="Woyke T."/>
            <person name="Wu D."/>
            <person name="Gronow S."/>
            <person name="Wellnitz S."/>
            <person name="Brambilla E."/>
            <person name="Klenk H.-P."/>
            <person name="Eisen J.A."/>
        </authorList>
    </citation>
    <scope>NUCLEOTIDE SEQUENCE</scope>
    <source>
        <strain>WB4</strain>
    </source>
</reference>
<comment type="similarity">
    <text evidence="6">Belongs to the methyltransferase superfamily. tRNA (adenine-N(6)-)-methyltransferase family.</text>
</comment>
<dbReference type="EC" id="2.1.1.223" evidence="6"/>
<dbReference type="HOGENOM" id="CLU_061983_0_0_10"/>
<dbReference type="SUPFAM" id="SSF53335">
    <property type="entry name" value="S-adenosyl-L-methionine-dependent methyltransferases"/>
    <property type="match status" value="1"/>
</dbReference>